<accession>A0A1U7Z2W6</accession>
<dbReference type="KEGG" id="nnu:104585728"/>
<dbReference type="PANTHER" id="PTHR46992">
    <property type="entry name" value="GYF DOMAIN-CONTAINING PROTEIN"/>
    <property type="match status" value="1"/>
</dbReference>
<reference evidence="4" key="1">
    <citation type="submission" date="2025-08" db="UniProtKB">
        <authorList>
            <consortium name="RefSeq"/>
        </authorList>
    </citation>
    <scope>IDENTIFICATION</scope>
</reference>
<keyword evidence="3" id="KW-1185">Reference proteome</keyword>
<protein>
    <submittedName>
        <fullName evidence="4">Uncharacterized protein LOC104585728</fullName>
    </submittedName>
</protein>
<dbReference type="PROSITE" id="PS50966">
    <property type="entry name" value="ZF_SWIM"/>
    <property type="match status" value="1"/>
</dbReference>
<dbReference type="InterPro" id="IPR007527">
    <property type="entry name" value="Znf_SWIM"/>
</dbReference>
<keyword evidence="1" id="KW-0479">Metal-binding</keyword>
<organism evidence="3 4">
    <name type="scientific">Nelumbo nucifera</name>
    <name type="common">Sacred lotus</name>
    <dbReference type="NCBI Taxonomy" id="4432"/>
    <lineage>
        <taxon>Eukaryota</taxon>
        <taxon>Viridiplantae</taxon>
        <taxon>Streptophyta</taxon>
        <taxon>Embryophyta</taxon>
        <taxon>Tracheophyta</taxon>
        <taxon>Spermatophyta</taxon>
        <taxon>Magnoliopsida</taxon>
        <taxon>Proteales</taxon>
        <taxon>Nelumbonaceae</taxon>
        <taxon>Nelumbo</taxon>
    </lineage>
</organism>
<name>A0A1U7Z2W6_NELNU</name>
<dbReference type="AlphaFoldDB" id="A0A1U7Z2W6"/>
<dbReference type="RefSeq" id="XP_010240999.1">
    <property type="nucleotide sequence ID" value="XM_010242697.2"/>
</dbReference>
<evidence type="ECO:0000256" key="1">
    <source>
        <dbReference type="PROSITE-ProRule" id="PRU00325"/>
    </source>
</evidence>
<keyword evidence="1" id="KW-0862">Zinc</keyword>
<dbReference type="Proteomes" id="UP000189703">
    <property type="component" value="Unplaced"/>
</dbReference>
<dbReference type="GeneID" id="104585728"/>
<dbReference type="GO" id="GO:0008270">
    <property type="term" value="F:zinc ion binding"/>
    <property type="evidence" value="ECO:0007669"/>
    <property type="project" value="UniProtKB-KW"/>
</dbReference>
<proteinExistence type="predicted"/>
<feature type="domain" description="SWIM-type" evidence="2">
    <location>
        <begin position="87"/>
        <end position="136"/>
    </location>
</feature>
<keyword evidence="1" id="KW-0863">Zinc-finger</keyword>
<dbReference type="STRING" id="4432.A0A1U7Z2W6"/>
<evidence type="ECO:0000313" key="3">
    <source>
        <dbReference type="Proteomes" id="UP000189703"/>
    </source>
</evidence>
<dbReference type="PANTHER" id="PTHR46992:SF1">
    <property type="entry name" value="GYF DOMAIN-CONTAINING PROTEIN"/>
    <property type="match status" value="1"/>
</dbReference>
<evidence type="ECO:0000313" key="4">
    <source>
        <dbReference type="RefSeq" id="XP_010240999.1"/>
    </source>
</evidence>
<dbReference type="InParanoid" id="A0A1U7Z2W6"/>
<gene>
    <name evidence="4" type="primary">LOC104585728</name>
</gene>
<sequence>MADRPLVGETLSDGYRRNTLNSNLHQDAFEARHLVQMEKEPNHYDPAGHLMTLQLQNQQLRQQNLLSPHHHLHLNGYNTTGSFSSNSRISCNSSNFIISSKCSCSSSSHKFGSCCITRCRMLALCSHILIQLELIACFIRFFSGNTFYMICSKNLFLQDILIHL</sequence>
<evidence type="ECO:0000259" key="2">
    <source>
        <dbReference type="PROSITE" id="PS50966"/>
    </source>
</evidence>